<evidence type="ECO:0000256" key="1">
    <source>
        <dbReference type="ARBA" id="ARBA00022448"/>
    </source>
</evidence>
<evidence type="ECO:0000259" key="4">
    <source>
        <dbReference type="PROSITE" id="PS50893"/>
    </source>
</evidence>
<dbReference type="InterPro" id="IPR003593">
    <property type="entry name" value="AAA+_ATPase"/>
</dbReference>
<dbReference type="SMART" id="SM00382">
    <property type="entry name" value="AAA"/>
    <property type="match status" value="1"/>
</dbReference>
<gene>
    <name evidence="5" type="ORF">EIW28_01715</name>
</gene>
<dbReference type="Gene3D" id="3.40.50.300">
    <property type="entry name" value="P-loop containing nucleotide triphosphate hydrolases"/>
    <property type="match status" value="1"/>
</dbReference>
<dbReference type="PROSITE" id="PS50893">
    <property type="entry name" value="ABC_TRANSPORTER_2"/>
    <property type="match status" value="1"/>
</dbReference>
<dbReference type="CDD" id="cd03214">
    <property type="entry name" value="ABC_Iron-Siderophores_B12_Hemin"/>
    <property type="match status" value="1"/>
</dbReference>
<evidence type="ECO:0000313" key="5">
    <source>
        <dbReference type="EMBL" id="RRS01511.1"/>
    </source>
</evidence>
<sequence length="260" mass="27574">MTLEAREVAWERGGRLVVDGVSLRPRPGETIGLLGPNGSGKSSLIRLLSGIARPTAGAVVLDDRPLAAVARREAARAIATVTQHADTAVDLMVRDIVALGRIPHRGAFGGDRRADDDAVAEALERTGLTAKAGESWHRLSGGERQRVHIARALAQRPRELLLDEPTNHLDIRHQLDLLRLVCDLPVTTVVALHDLNLAAMFCDSLLVLKHGGAVAAGTPAEVLTPELIAEVYEVSAAVSIDAATGRPQITFTPGEPGPAR</sequence>
<protein>
    <submittedName>
        <fullName evidence="5">ABC transporter ATP-binding protein</fullName>
    </submittedName>
</protein>
<dbReference type="PANTHER" id="PTHR42794">
    <property type="entry name" value="HEMIN IMPORT ATP-BINDING PROTEIN HMUV"/>
    <property type="match status" value="1"/>
</dbReference>
<dbReference type="GO" id="GO:0016887">
    <property type="term" value="F:ATP hydrolysis activity"/>
    <property type="evidence" value="ECO:0007669"/>
    <property type="project" value="InterPro"/>
</dbReference>
<dbReference type="AlphaFoldDB" id="A0A426V3V1"/>
<keyword evidence="2" id="KW-0547">Nucleotide-binding</keyword>
<dbReference type="Pfam" id="PF00005">
    <property type="entry name" value="ABC_tran"/>
    <property type="match status" value="1"/>
</dbReference>
<organism evidence="5 6">
    <name type="scientific">Glycomyces terrestris</name>
    <dbReference type="NCBI Taxonomy" id="2493553"/>
    <lineage>
        <taxon>Bacteria</taxon>
        <taxon>Bacillati</taxon>
        <taxon>Actinomycetota</taxon>
        <taxon>Actinomycetes</taxon>
        <taxon>Glycomycetales</taxon>
        <taxon>Glycomycetaceae</taxon>
        <taxon>Glycomyces</taxon>
    </lineage>
</organism>
<comment type="caution">
    <text evidence="5">The sequence shown here is derived from an EMBL/GenBank/DDBJ whole genome shotgun (WGS) entry which is preliminary data.</text>
</comment>
<reference evidence="5 6" key="1">
    <citation type="submission" date="2018-12" db="EMBL/GenBank/DDBJ databases">
        <title>Glycomyces sp. YIM 121974 draft genome.</title>
        <authorList>
            <person name="Li Q."/>
        </authorList>
    </citation>
    <scope>NUCLEOTIDE SEQUENCE [LARGE SCALE GENOMIC DNA]</scope>
    <source>
        <strain evidence="5 6">YIM 121974</strain>
    </source>
</reference>
<accession>A0A426V3V1</accession>
<dbReference type="GO" id="GO:0005524">
    <property type="term" value="F:ATP binding"/>
    <property type="evidence" value="ECO:0007669"/>
    <property type="project" value="UniProtKB-KW"/>
</dbReference>
<dbReference type="InterPro" id="IPR027417">
    <property type="entry name" value="P-loop_NTPase"/>
</dbReference>
<dbReference type="FunFam" id="3.40.50.300:FF:000134">
    <property type="entry name" value="Iron-enterobactin ABC transporter ATP-binding protein"/>
    <property type="match status" value="1"/>
</dbReference>
<dbReference type="OrthoDB" id="3475572at2"/>
<evidence type="ECO:0000313" key="6">
    <source>
        <dbReference type="Proteomes" id="UP000277256"/>
    </source>
</evidence>
<dbReference type="Proteomes" id="UP000277256">
    <property type="component" value="Unassembled WGS sequence"/>
</dbReference>
<dbReference type="SUPFAM" id="SSF52540">
    <property type="entry name" value="P-loop containing nucleoside triphosphate hydrolases"/>
    <property type="match status" value="1"/>
</dbReference>
<dbReference type="EMBL" id="RSEB01000001">
    <property type="protein sequence ID" value="RRS01511.1"/>
    <property type="molecule type" value="Genomic_DNA"/>
</dbReference>
<evidence type="ECO:0000256" key="3">
    <source>
        <dbReference type="ARBA" id="ARBA00022840"/>
    </source>
</evidence>
<dbReference type="PANTHER" id="PTHR42794:SF2">
    <property type="entry name" value="ABC TRANSPORTER ATP-BINDING PROTEIN"/>
    <property type="match status" value="1"/>
</dbReference>
<dbReference type="RefSeq" id="WP_125245988.1">
    <property type="nucleotide sequence ID" value="NZ_RSEB01000001.1"/>
</dbReference>
<keyword evidence="6" id="KW-1185">Reference proteome</keyword>
<dbReference type="InterPro" id="IPR003439">
    <property type="entry name" value="ABC_transporter-like_ATP-bd"/>
</dbReference>
<keyword evidence="1" id="KW-0813">Transport</keyword>
<proteinExistence type="predicted"/>
<name>A0A426V3V1_9ACTN</name>
<feature type="domain" description="ABC transporter" evidence="4">
    <location>
        <begin position="3"/>
        <end position="235"/>
    </location>
</feature>
<keyword evidence="3 5" id="KW-0067">ATP-binding</keyword>
<evidence type="ECO:0000256" key="2">
    <source>
        <dbReference type="ARBA" id="ARBA00022741"/>
    </source>
</evidence>